<gene>
    <name evidence="2" type="ORF">FHR20_001673</name>
</gene>
<dbReference type="Proteomes" id="UP000564677">
    <property type="component" value="Unassembled WGS sequence"/>
</dbReference>
<keyword evidence="3" id="KW-1185">Reference proteome</keyword>
<reference evidence="2 3" key="1">
    <citation type="submission" date="2020-03" db="EMBL/GenBank/DDBJ databases">
        <title>Genomic Encyclopedia of Type Strains, Phase IV (KMG-IV): sequencing the most valuable type-strain genomes for metagenomic binning, comparative biology and taxonomic classification.</title>
        <authorList>
            <person name="Goeker M."/>
        </authorList>
    </citation>
    <scope>NUCLEOTIDE SEQUENCE [LARGE SCALE GENOMIC DNA]</scope>
    <source>
        <strain evidence="2 3">DSM 4733</strain>
    </source>
</reference>
<evidence type="ECO:0000313" key="2">
    <source>
        <dbReference type="EMBL" id="NIJ64742.1"/>
    </source>
</evidence>
<proteinExistence type="predicted"/>
<evidence type="ECO:0000256" key="1">
    <source>
        <dbReference type="SAM" id="MobiDB-lite"/>
    </source>
</evidence>
<comment type="caution">
    <text evidence="2">The sequence shown here is derived from an EMBL/GenBank/DDBJ whole genome shotgun (WGS) entry which is preliminary data.</text>
</comment>
<feature type="region of interest" description="Disordered" evidence="1">
    <location>
        <begin position="169"/>
        <end position="213"/>
    </location>
</feature>
<dbReference type="AlphaFoldDB" id="A0A7X5V011"/>
<dbReference type="RefSeq" id="WP_167299075.1">
    <property type="nucleotide sequence ID" value="NZ_CP170557.1"/>
</dbReference>
<evidence type="ECO:0000313" key="3">
    <source>
        <dbReference type="Proteomes" id="UP000564677"/>
    </source>
</evidence>
<name>A0A7X5V011_9SPHN</name>
<accession>A0A7X5V011</accession>
<dbReference type="EMBL" id="JAASQV010000001">
    <property type="protein sequence ID" value="NIJ64742.1"/>
    <property type="molecule type" value="Genomic_DNA"/>
</dbReference>
<protein>
    <submittedName>
        <fullName evidence="2">Uncharacterized protein</fullName>
    </submittedName>
</protein>
<organism evidence="2 3">
    <name type="scientific">Sphingomonas leidyi</name>
    <dbReference type="NCBI Taxonomy" id="68569"/>
    <lineage>
        <taxon>Bacteria</taxon>
        <taxon>Pseudomonadati</taxon>
        <taxon>Pseudomonadota</taxon>
        <taxon>Alphaproteobacteria</taxon>
        <taxon>Sphingomonadales</taxon>
        <taxon>Sphingomonadaceae</taxon>
        <taxon>Sphingomonas</taxon>
    </lineage>
</organism>
<sequence length="213" mass="24163">MPVDRVLRQHGHILANADALEALVSGPRPASIEGLGFRRWLFTRDLLMHFARMEGQVYGPLMDEVGGEVAHMASHASAETAALVADFREHVTRWHGFPSEAQWGIYARSTRWLTARIRERLESEATDILPLLSRLPVDDQGACPGKPDHRYVADAWEIRELIFGAKPRVEPPRVGSVPEDQDQKDDRNRDAEQPQQDALAHIKPPSIWFRLRK</sequence>